<dbReference type="InterPro" id="IPR011335">
    <property type="entry name" value="Restrct_endonuc-II-like"/>
</dbReference>
<dbReference type="Proteomes" id="UP000598996">
    <property type="component" value="Unassembled WGS sequence"/>
</dbReference>
<keyword evidence="2" id="KW-0378">Hydrolase</keyword>
<dbReference type="SUPFAM" id="SSF52980">
    <property type="entry name" value="Restriction endonuclease-like"/>
    <property type="match status" value="1"/>
</dbReference>
<dbReference type="InterPro" id="IPR012296">
    <property type="entry name" value="Nuclease_put_TT1808"/>
</dbReference>
<evidence type="ECO:0000259" key="1">
    <source>
        <dbReference type="Pfam" id="PF05685"/>
    </source>
</evidence>
<accession>A0ABS1VJ72</accession>
<dbReference type="PANTHER" id="PTHR35400">
    <property type="entry name" value="SLR1083 PROTEIN"/>
    <property type="match status" value="1"/>
</dbReference>
<keyword evidence="3" id="KW-1185">Reference proteome</keyword>
<protein>
    <submittedName>
        <fullName evidence="2">Uma2 family endonuclease</fullName>
    </submittedName>
</protein>
<feature type="domain" description="Putative restriction endonuclease" evidence="1">
    <location>
        <begin position="26"/>
        <end position="176"/>
    </location>
</feature>
<dbReference type="InterPro" id="IPR008538">
    <property type="entry name" value="Uma2"/>
</dbReference>
<keyword evidence="2" id="KW-0255">Endonuclease</keyword>
<keyword evidence="2" id="KW-0540">Nuclease</keyword>
<dbReference type="PANTHER" id="PTHR35400:SF3">
    <property type="entry name" value="SLL1072 PROTEIN"/>
    <property type="match status" value="1"/>
</dbReference>
<gene>
    <name evidence="2" type="ORF">JKJ07_10565</name>
</gene>
<evidence type="ECO:0000313" key="3">
    <source>
        <dbReference type="Proteomes" id="UP000598996"/>
    </source>
</evidence>
<dbReference type="EMBL" id="JAENHO010000003">
    <property type="protein sequence ID" value="MBL7254754.1"/>
    <property type="molecule type" value="Genomic_DNA"/>
</dbReference>
<name>A0ABS1VJ72_9ACTN</name>
<dbReference type="GO" id="GO:0004519">
    <property type="term" value="F:endonuclease activity"/>
    <property type="evidence" value="ECO:0007669"/>
    <property type="project" value="UniProtKB-KW"/>
</dbReference>
<sequence>MTAQPAAPAGWSPDPIRQRRADHLLEDVLSLPDDAPRVELRDGVMIVVPSPTLGHQNIGNLLWLWFRQNAPGEFTAGTAVGVAVTLQDSLEPDVLLLHQPVNMSNHFFLPTQVAIAVEIVSPGTKRRDRFDKPSEYAALGIPHFWRIEQGPIHVHAYDLVNDRYEPAGDSDTELVLNAPFEIKLPIRDITP</sequence>
<dbReference type="Gene3D" id="3.90.1570.10">
    <property type="entry name" value="tt1808, chain A"/>
    <property type="match status" value="1"/>
</dbReference>
<evidence type="ECO:0000313" key="2">
    <source>
        <dbReference type="EMBL" id="MBL7254754.1"/>
    </source>
</evidence>
<dbReference type="CDD" id="cd06260">
    <property type="entry name" value="DUF820-like"/>
    <property type="match status" value="1"/>
</dbReference>
<dbReference type="RefSeq" id="WP_202991271.1">
    <property type="nucleotide sequence ID" value="NZ_JAENHO010000003.1"/>
</dbReference>
<proteinExistence type="predicted"/>
<comment type="caution">
    <text evidence="2">The sequence shown here is derived from an EMBL/GenBank/DDBJ whole genome shotgun (WGS) entry which is preliminary data.</text>
</comment>
<reference evidence="2 3" key="1">
    <citation type="submission" date="2021-01" db="EMBL/GenBank/DDBJ databases">
        <title>Actinoplanes sp. nov. LDG1-01 isolated from lichen.</title>
        <authorList>
            <person name="Saeng-In P."/>
            <person name="Phongsopitanun W."/>
            <person name="Kanchanasin P."/>
            <person name="Yuki M."/>
            <person name="Kudo T."/>
            <person name="Ohkuma M."/>
            <person name="Tanasupawat S."/>
        </authorList>
    </citation>
    <scope>NUCLEOTIDE SEQUENCE [LARGE SCALE GENOMIC DNA]</scope>
    <source>
        <strain evidence="2 3">LDG1-01</strain>
    </source>
</reference>
<dbReference type="Pfam" id="PF05685">
    <property type="entry name" value="Uma2"/>
    <property type="match status" value="1"/>
</dbReference>
<organism evidence="2 3">
    <name type="scientific">Paractinoplanes lichenicola</name>
    <dbReference type="NCBI Taxonomy" id="2802976"/>
    <lineage>
        <taxon>Bacteria</taxon>
        <taxon>Bacillati</taxon>
        <taxon>Actinomycetota</taxon>
        <taxon>Actinomycetes</taxon>
        <taxon>Micromonosporales</taxon>
        <taxon>Micromonosporaceae</taxon>
        <taxon>Paractinoplanes</taxon>
    </lineage>
</organism>